<evidence type="ECO:0000256" key="5">
    <source>
        <dbReference type="RuleBase" id="RU363034"/>
    </source>
</evidence>
<proteinExistence type="predicted"/>
<dbReference type="InterPro" id="IPR001314">
    <property type="entry name" value="Peptidase_S1A"/>
</dbReference>
<accession>A0AAE1G2X8</accession>
<gene>
    <name evidence="8" type="ORF">Pcinc_010373</name>
</gene>
<dbReference type="SUPFAM" id="SSF50494">
    <property type="entry name" value="Trypsin-like serine proteases"/>
    <property type="match status" value="1"/>
</dbReference>
<dbReference type="PROSITE" id="PS00135">
    <property type="entry name" value="TRYPSIN_SER"/>
    <property type="match status" value="1"/>
</dbReference>
<evidence type="ECO:0000256" key="4">
    <source>
        <dbReference type="ARBA" id="ARBA00023157"/>
    </source>
</evidence>
<dbReference type="PROSITE" id="PS00134">
    <property type="entry name" value="TRYPSIN_HIS"/>
    <property type="match status" value="1"/>
</dbReference>
<dbReference type="Gene3D" id="2.40.10.10">
    <property type="entry name" value="Trypsin-like serine proteases"/>
    <property type="match status" value="1"/>
</dbReference>
<keyword evidence="3 5" id="KW-0720">Serine protease</keyword>
<keyword evidence="9" id="KW-1185">Reference proteome</keyword>
<evidence type="ECO:0000313" key="8">
    <source>
        <dbReference type="EMBL" id="KAK3885404.1"/>
    </source>
</evidence>
<evidence type="ECO:0000256" key="6">
    <source>
        <dbReference type="SAM" id="SignalP"/>
    </source>
</evidence>
<feature type="signal peptide" evidence="6">
    <location>
        <begin position="1"/>
        <end position="25"/>
    </location>
</feature>
<dbReference type="GO" id="GO:0006508">
    <property type="term" value="P:proteolysis"/>
    <property type="evidence" value="ECO:0007669"/>
    <property type="project" value="UniProtKB-KW"/>
</dbReference>
<dbReference type="InterPro" id="IPR009003">
    <property type="entry name" value="Peptidase_S1_PA"/>
</dbReference>
<keyword evidence="1 5" id="KW-0645">Protease</keyword>
<evidence type="ECO:0000256" key="1">
    <source>
        <dbReference type="ARBA" id="ARBA00022670"/>
    </source>
</evidence>
<dbReference type="InterPro" id="IPR018114">
    <property type="entry name" value="TRYPSIN_HIS"/>
</dbReference>
<dbReference type="FunFam" id="2.40.10.10:FF:000006">
    <property type="entry name" value="Serine proteinase stubble"/>
    <property type="match status" value="1"/>
</dbReference>
<dbReference type="Pfam" id="PF00089">
    <property type="entry name" value="Trypsin"/>
    <property type="match status" value="1"/>
</dbReference>
<sequence>MALISSSSLLCYVVLVVVLGSGTLAIPRRHPTNTSVPFSHPEPRVTFDDSCRCGQKGAGRIVGGEQASVNEWPWQAALMYSNSQFCGGSLINDRYVLTAAHCTEDLTASEITVRLAEYNLAQTSETDLVSRSVSSIIQHSGYNPSTLVNDIALLKLSSPVTVRSDLLPVCMPPPRPLYNGWTATVTGWGTTSSGGSSPNTMREVNVPVLSNQACQNTGYGSSAIFPTMLCAGRTGRDSCQGDSGGPLVVRDGGGNYDQIGVVSWGYGCGDNGYPGVYTRVNSYLDWIKANTEDGVFCIGAPL</sequence>
<dbReference type="InterPro" id="IPR033116">
    <property type="entry name" value="TRYPSIN_SER"/>
</dbReference>
<feature type="chain" id="PRO_5042273131" description="Peptidase S1 domain-containing protein" evidence="6">
    <location>
        <begin position="26"/>
        <end position="302"/>
    </location>
</feature>
<evidence type="ECO:0000256" key="3">
    <source>
        <dbReference type="ARBA" id="ARBA00022825"/>
    </source>
</evidence>
<evidence type="ECO:0000259" key="7">
    <source>
        <dbReference type="PROSITE" id="PS50240"/>
    </source>
</evidence>
<organism evidence="8 9">
    <name type="scientific">Petrolisthes cinctipes</name>
    <name type="common">Flat porcelain crab</name>
    <dbReference type="NCBI Taxonomy" id="88211"/>
    <lineage>
        <taxon>Eukaryota</taxon>
        <taxon>Metazoa</taxon>
        <taxon>Ecdysozoa</taxon>
        <taxon>Arthropoda</taxon>
        <taxon>Crustacea</taxon>
        <taxon>Multicrustacea</taxon>
        <taxon>Malacostraca</taxon>
        <taxon>Eumalacostraca</taxon>
        <taxon>Eucarida</taxon>
        <taxon>Decapoda</taxon>
        <taxon>Pleocyemata</taxon>
        <taxon>Anomura</taxon>
        <taxon>Galatheoidea</taxon>
        <taxon>Porcellanidae</taxon>
        <taxon>Petrolisthes</taxon>
    </lineage>
</organism>
<evidence type="ECO:0000256" key="2">
    <source>
        <dbReference type="ARBA" id="ARBA00022801"/>
    </source>
</evidence>
<name>A0AAE1G2X8_PETCI</name>
<dbReference type="SMART" id="SM00020">
    <property type="entry name" value="Tryp_SPc"/>
    <property type="match status" value="1"/>
</dbReference>
<dbReference type="InterPro" id="IPR043504">
    <property type="entry name" value="Peptidase_S1_PA_chymotrypsin"/>
</dbReference>
<protein>
    <recommendedName>
        <fullName evidence="7">Peptidase S1 domain-containing protein</fullName>
    </recommendedName>
</protein>
<dbReference type="PANTHER" id="PTHR24252:SF7">
    <property type="entry name" value="HYALIN"/>
    <property type="match status" value="1"/>
</dbReference>
<keyword evidence="2 5" id="KW-0378">Hydrolase</keyword>
<dbReference type="PRINTS" id="PR00722">
    <property type="entry name" value="CHYMOTRYPSIN"/>
</dbReference>
<feature type="domain" description="Peptidase S1" evidence="7">
    <location>
        <begin position="61"/>
        <end position="292"/>
    </location>
</feature>
<dbReference type="InterPro" id="IPR001254">
    <property type="entry name" value="Trypsin_dom"/>
</dbReference>
<dbReference type="Proteomes" id="UP001286313">
    <property type="component" value="Unassembled WGS sequence"/>
</dbReference>
<dbReference type="AlphaFoldDB" id="A0AAE1G2X8"/>
<dbReference type="EMBL" id="JAWQEG010000802">
    <property type="protein sequence ID" value="KAK3885404.1"/>
    <property type="molecule type" value="Genomic_DNA"/>
</dbReference>
<dbReference type="PROSITE" id="PS50240">
    <property type="entry name" value="TRYPSIN_DOM"/>
    <property type="match status" value="1"/>
</dbReference>
<comment type="caution">
    <text evidence="8">The sequence shown here is derived from an EMBL/GenBank/DDBJ whole genome shotgun (WGS) entry which is preliminary data.</text>
</comment>
<dbReference type="PANTHER" id="PTHR24252">
    <property type="entry name" value="ACROSIN-RELATED"/>
    <property type="match status" value="1"/>
</dbReference>
<dbReference type="GO" id="GO:0004252">
    <property type="term" value="F:serine-type endopeptidase activity"/>
    <property type="evidence" value="ECO:0007669"/>
    <property type="project" value="InterPro"/>
</dbReference>
<keyword evidence="6" id="KW-0732">Signal</keyword>
<dbReference type="CDD" id="cd00190">
    <property type="entry name" value="Tryp_SPc"/>
    <property type="match status" value="1"/>
</dbReference>
<keyword evidence="4" id="KW-1015">Disulfide bond</keyword>
<reference evidence="8" key="1">
    <citation type="submission" date="2023-10" db="EMBL/GenBank/DDBJ databases">
        <title>Genome assemblies of two species of porcelain crab, Petrolisthes cinctipes and Petrolisthes manimaculis (Anomura: Porcellanidae).</title>
        <authorList>
            <person name="Angst P."/>
        </authorList>
    </citation>
    <scope>NUCLEOTIDE SEQUENCE</scope>
    <source>
        <strain evidence="8">PB745_01</strain>
        <tissue evidence="8">Gill</tissue>
    </source>
</reference>
<evidence type="ECO:0000313" key="9">
    <source>
        <dbReference type="Proteomes" id="UP001286313"/>
    </source>
</evidence>